<dbReference type="PANTHER" id="PTHR43537:SF44">
    <property type="entry name" value="GNTR FAMILY REGULATORY PROTEIN"/>
    <property type="match status" value="1"/>
</dbReference>
<dbReference type="InterPro" id="IPR008920">
    <property type="entry name" value="TF_FadR/GntR_C"/>
</dbReference>
<dbReference type="Gene3D" id="1.20.120.530">
    <property type="entry name" value="GntR ligand-binding domain-like"/>
    <property type="match status" value="1"/>
</dbReference>
<evidence type="ECO:0000259" key="4">
    <source>
        <dbReference type="PROSITE" id="PS50949"/>
    </source>
</evidence>
<dbReference type="Proteomes" id="UP000767327">
    <property type="component" value="Unassembled WGS sequence"/>
</dbReference>
<comment type="caution">
    <text evidence="5">The sequence shown here is derived from an EMBL/GenBank/DDBJ whole genome shotgun (WGS) entry which is preliminary data.</text>
</comment>
<keyword evidence="2" id="KW-0238">DNA-binding</keyword>
<evidence type="ECO:0000313" key="5">
    <source>
        <dbReference type="EMBL" id="NLT79564.1"/>
    </source>
</evidence>
<proteinExistence type="predicted"/>
<evidence type="ECO:0000313" key="6">
    <source>
        <dbReference type="Proteomes" id="UP000767327"/>
    </source>
</evidence>
<name>A0A971ICG1_9BIFI</name>
<dbReference type="SMART" id="SM00895">
    <property type="entry name" value="FCD"/>
    <property type="match status" value="1"/>
</dbReference>
<dbReference type="InterPro" id="IPR000524">
    <property type="entry name" value="Tscrpt_reg_HTH_GntR"/>
</dbReference>
<dbReference type="GO" id="GO:0003700">
    <property type="term" value="F:DNA-binding transcription factor activity"/>
    <property type="evidence" value="ECO:0007669"/>
    <property type="project" value="InterPro"/>
</dbReference>
<dbReference type="Pfam" id="PF00392">
    <property type="entry name" value="GntR"/>
    <property type="match status" value="1"/>
</dbReference>
<dbReference type="PROSITE" id="PS50949">
    <property type="entry name" value="HTH_GNTR"/>
    <property type="match status" value="1"/>
</dbReference>
<dbReference type="InterPro" id="IPR036388">
    <property type="entry name" value="WH-like_DNA-bd_sf"/>
</dbReference>
<dbReference type="RefSeq" id="WP_273173443.1">
    <property type="nucleotide sequence ID" value="NZ_JAAXZR010000019.1"/>
</dbReference>
<dbReference type="InterPro" id="IPR036390">
    <property type="entry name" value="WH_DNA-bd_sf"/>
</dbReference>
<dbReference type="GO" id="GO:0003677">
    <property type="term" value="F:DNA binding"/>
    <property type="evidence" value="ECO:0007669"/>
    <property type="project" value="UniProtKB-KW"/>
</dbReference>
<keyword evidence="1" id="KW-0805">Transcription regulation</keyword>
<accession>A0A971ICG1</accession>
<dbReference type="AlphaFoldDB" id="A0A971ICG1"/>
<feature type="domain" description="HTH gntR-type" evidence="4">
    <location>
        <begin position="12"/>
        <end position="79"/>
    </location>
</feature>
<dbReference type="Pfam" id="PF07729">
    <property type="entry name" value="FCD"/>
    <property type="match status" value="1"/>
</dbReference>
<dbReference type="SMART" id="SM00345">
    <property type="entry name" value="HTH_GNTR"/>
    <property type="match status" value="1"/>
</dbReference>
<dbReference type="Gene3D" id="1.10.10.10">
    <property type="entry name" value="Winged helix-like DNA-binding domain superfamily/Winged helix DNA-binding domain"/>
    <property type="match status" value="1"/>
</dbReference>
<dbReference type="SUPFAM" id="SSF48008">
    <property type="entry name" value="GntR ligand-binding domain-like"/>
    <property type="match status" value="1"/>
</dbReference>
<evidence type="ECO:0000256" key="3">
    <source>
        <dbReference type="ARBA" id="ARBA00023163"/>
    </source>
</evidence>
<reference evidence="5" key="1">
    <citation type="journal article" date="2020" name="Biotechnol. Biofuels">
        <title>New insights from the biogas microbiome by comprehensive genome-resolved metagenomics of nearly 1600 species originating from multiple anaerobic digesters.</title>
        <authorList>
            <person name="Campanaro S."/>
            <person name="Treu L."/>
            <person name="Rodriguez-R L.M."/>
            <person name="Kovalovszki A."/>
            <person name="Ziels R.M."/>
            <person name="Maus I."/>
            <person name="Zhu X."/>
            <person name="Kougias P.G."/>
            <person name="Basile A."/>
            <person name="Luo G."/>
            <person name="Schluter A."/>
            <person name="Konstantinidis K.T."/>
            <person name="Angelidaki I."/>
        </authorList>
    </citation>
    <scope>NUCLEOTIDE SEQUENCE</scope>
    <source>
        <strain evidence="5">AS01afH2WH_6</strain>
    </source>
</reference>
<dbReference type="SUPFAM" id="SSF46785">
    <property type="entry name" value="Winged helix' DNA-binding domain"/>
    <property type="match status" value="1"/>
</dbReference>
<sequence>MSNYGESDSEVVLMHTPVAQELAIDIIEGRWEIGRPVTLEEIQRRFSISRTVAREVARQLQSVGAVEVRKRLGIVARPVAEWSALNTQVVNWKLHSNQRRSQLISLTELRLAVEPAAAAGAAAHAPMDVKAKVAVLAVEMRKTGEQGMLEKFHEYDIEFHSLLLKYSGNELFAALADVVSTILRGRVEIGMYPQQPEPEALDAHQEVADGVLKGDPAMAREGMRRIVDEVDEAVSQNI</sequence>
<dbReference type="PANTHER" id="PTHR43537">
    <property type="entry name" value="TRANSCRIPTIONAL REGULATOR, GNTR FAMILY"/>
    <property type="match status" value="1"/>
</dbReference>
<dbReference type="InterPro" id="IPR011711">
    <property type="entry name" value="GntR_C"/>
</dbReference>
<gene>
    <name evidence="5" type="ORF">GXW98_04665</name>
</gene>
<evidence type="ECO:0000256" key="2">
    <source>
        <dbReference type="ARBA" id="ARBA00023125"/>
    </source>
</evidence>
<dbReference type="EMBL" id="JAAXZR010000019">
    <property type="protein sequence ID" value="NLT79564.1"/>
    <property type="molecule type" value="Genomic_DNA"/>
</dbReference>
<reference evidence="5" key="2">
    <citation type="submission" date="2020-01" db="EMBL/GenBank/DDBJ databases">
        <authorList>
            <person name="Campanaro S."/>
        </authorList>
    </citation>
    <scope>NUCLEOTIDE SEQUENCE</scope>
    <source>
        <strain evidence="5">AS01afH2WH_6</strain>
    </source>
</reference>
<organism evidence="5 6">
    <name type="scientific">Bifidobacterium crudilactis</name>
    <dbReference type="NCBI Taxonomy" id="327277"/>
    <lineage>
        <taxon>Bacteria</taxon>
        <taxon>Bacillati</taxon>
        <taxon>Actinomycetota</taxon>
        <taxon>Actinomycetes</taxon>
        <taxon>Bifidobacteriales</taxon>
        <taxon>Bifidobacteriaceae</taxon>
        <taxon>Bifidobacterium</taxon>
    </lineage>
</organism>
<evidence type="ECO:0000256" key="1">
    <source>
        <dbReference type="ARBA" id="ARBA00023015"/>
    </source>
</evidence>
<protein>
    <submittedName>
        <fullName evidence="5">FadR family transcriptional regulator</fullName>
    </submittedName>
</protein>
<keyword evidence="3" id="KW-0804">Transcription</keyword>